<proteinExistence type="predicted"/>
<dbReference type="OrthoDB" id="383515at2157"/>
<protein>
    <submittedName>
        <fullName evidence="1">Uncharacterized protein</fullName>
    </submittedName>
</protein>
<reference evidence="4" key="3">
    <citation type="submission" date="2016-11" db="EMBL/GenBank/DDBJ databases">
        <authorList>
            <person name="Varghese N."/>
            <person name="Submissions S."/>
        </authorList>
    </citation>
    <scope>NUCLEOTIDE SEQUENCE [LARGE SCALE GENOMIC DNA]</scope>
    <source>
        <strain evidence="4">DX253</strain>
    </source>
</reference>
<evidence type="ECO:0000313" key="1">
    <source>
        <dbReference type="EMBL" id="EFW90239.1"/>
    </source>
</evidence>
<reference evidence="2" key="2">
    <citation type="submission" date="2016-11" db="EMBL/GenBank/DDBJ databases">
        <authorList>
            <person name="Jaros S."/>
            <person name="Januszkiewicz K."/>
            <person name="Wedrychowicz H."/>
        </authorList>
    </citation>
    <scope>NUCLEOTIDE SEQUENCE [LARGE SCALE GENOMIC DNA]</scope>
    <source>
        <strain evidence="2">DX253</strain>
    </source>
</reference>
<dbReference type="AlphaFoldDB" id="E7QYH3"/>
<dbReference type="Proteomes" id="UP000184203">
    <property type="component" value="Unassembled WGS sequence"/>
</dbReference>
<dbReference type="RefSeq" id="WP_007982612.1">
    <property type="nucleotide sequence ID" value="NZ_AEMG01000028.1"/>
</dbReference>
<dbReference type="EMBL" id="FRAN01000001">
    <property type="protein sequence ID" value="SHJ98964.1"/>
    <property type="molecule type" value="Genomic_DNA"/>
</dbReference>
<evidence type="ECO:0000313" key="3">
    <source>
        <dbReference type="Proteomes" id="UP000003751"/>
    </source>
</evidence>
<name>E7QYH3_HALPU</name>
<dbReference type="EMBL" id="AEMG01000028">
    <property type="protein sequence ID" value="EFW90239.1"/>
    <property type="molecule type" value="Genomic_DNA"/>
</dbReference>
<reference evidence="1 3" key="1">
    <citation type="journal article" date="2014" name="ISME J.">
        <title>Trehalose/2-sulfotrehalose biosynthesis and glycine-betaine uptake are widely spread mechanisms for osmoadaptation in the Halobacteriales.</title>
        <authorList>
            <person name="Youssef N.H."/>
            <person name="Savage-Ashlock K.N."/>
            <person name="McCully A.L."/>
            <person name="Luedtke B."/>
            <person name="Shaw E.I."/>
            <person name="Hoff W.D."/>
            <person name="Elshahed M.S."/>
        </authorList>
    </citation>
    <scope>NUCLEOTIDE SEQUENCE [LARGE SCALE GENOMIC DNA]</scope>
    <source>
        <strain evidence="1 3">DX253</strain>
    </source>
</reference>
<sequence length="52" mass="5772">MDWEFVTCEECGQPYSVRVREDGTYVLPTDTGECERCGCTEFSQVTGVAGDD</sequence>
<gene>
    <name evidence="2" type="ORF">SAMN05444342_0187</name>
    <name evidence="1" type="ORF">ZOD2009_19318</name>
</gene>
<keyword evidence="4" id="KW-1185">Reference proteome</keyword>
<organism evidence="1 3">
    <name type="scientific">Haladaptatus paucihalophilus DX253</name>
    <dbReference type="NCBI Taxonomy" id="797209"/>
    <lineage>
        <taxon>Archaea</taxon>
        <taxon>Methanobacteriati</taxon>
        <taxon>Methanobacteriota</taxon>
        <taxon>Stenosarchaea group</taxon>
        <taxon>Halobacteria</taxon>
        <taxon>Halobacteriales</taxon>
        <taxon>Haladaptataceae</taxon>
        <taxon>Haladaptatus</taxon>
    </lineage>
</organism>
<evidence type="ECO:0000313" key="2">
    <source>
        <dbReference type="EMBL" id="SHJ98964.1"/>
    </source>
</evidence>
<accession>E7QYH3</accession>
<dbReference type="Proteomes" id="UP000003751">
    <property type="component" value="Unassembled WGS sequence"/>
</dbReference>
<evidence type="ECO:0000313" key="4">
    <source>
        <dbReference type="Proteomes" id="UP000184203"/>
    </source>
</evidence>
<dbReference type="PATRIC" id="fig|797209.4.peg.3780"/>